<gene>
    <name evidence="11" type="ORF">OTU49_006176</name>
</gene>
<evidence type="ECO:0000256" key="2">
    <source>
        <dbReference type="ARBA" id="ARBA00007242"/>
    </source>
</evidence>
<evidence type="ECO:0000256" key="8">
    <source>
        <dbReference type="ARBA" id="ARBA00023224"/>
    </source>
</evidence>
<keyword evidence="5" id="KW-0297">G-protein coupled receptor</keyword>
<evidence type="ECO:0000256" key="7">
    <source>
        <dbReference type="ARBA" id="ARBA00023180"/>
    </source>
</evidence>
<evidence type="ECO:0000256" key="6">
    <source>
        <dbReference type="ARBA" id="ARBA00023170"/>
    </source>
</evidence>
<keyword evidence="6" id="KW-0675">Receptor</keyword>
<keyword evidence="8" id="KW-0807">Transducer</keyword>
<evidence type="ECO:0000313" key="11">
    <source>
        <dbReference type="EMBL" id="KAK8734410.1"/>
    </source>
</evidence>
<evidence type="ECO:0000256" key="9">
    <source>
        <dbReference type="SAM" id="Phobius"/>
    </source>
</evidence>
<evidence type="ECO:0000256" key="5">
    <source>
        <dbReference type="ARBA" id="ARBA00023040"/>
    </source>
</evidence>
<feature type="domain" description="GPR158/179 extracellular" evidence="10">
    <location>
        <begin position="23"/>
        <end position="120"/>
    </location>
</feature>
<dbReference type="InterPro" id="IPR054714">
    <property type="entry name" value="GPR158_179_extracellular"/>
</dbReference>
<evidence type="ECO:0000313" key="12">
    <source>
        <dbReference type="Proteomes" id="UP001445076"/>
    </source>
</evidence>
<dbReference type="GO" id="GO:0005886">
    <property type="term" value="C:plasma membrane"/>
    <property type="evidence" value="ECO:0007669"/>
    <property type="project" value="UniProtKB-SubCell"/>
</dbReference>
<dbReference type="EMBL" id="JARKIK010000051">
    <property type="protein sequence ID" value="KAK8734410.1"/>
    <property type="molecule type" value="Genomic_DNA"/>
</dbReference>
<dbReference type="Proteomes" id="UP001445076">
    <property type="component" value="Unassembled WGS sequence"/>
</dbReference>
<evidence type="ECO:0000256" key="3">
    <source>
        <dbReference type="ARBA" id="ARBA00022475"/>
    </source>
</evidence>
<evidence type="ECO:0000256" key="1">
    <source>
        <dbReference type="ARBA" id="ARBA00004651"/>
    </source>
</evidence>
<accession>A0AAW0X465</accession>
<comment type="subcellular location">
    <subcellularLocation>
        <location evidence="1">Cell membrane</location>
        <topology evidence="1">Multi-pass membrane protein</topology>
    </subcellularLocation>
</comment>
<dbReference type="PANTHER" id="PTHR32546:SF29">
    <property type="entry name" value="G-PROTEIN COUPLED RECEPTORS FAMILY 3 PROFILE DOMAIN-CONTAINING PROTEIN"/>
    <property type="match status" value="1"/>
</dbReference>
<dbReference type="Pfam" id="PF22572">
    <property type="entry name" value="GPR158_179_EC"/>
    <property type="match status" value="1"/>
</dbReference>
<dbReference type="PANTHER" id="PTHR32546">
    <property type="entry name" value="G-PROTEIN COUPLED RECEPTOR 158-RELATED"/>
    <property type="match status" value="1"/>
</dbReference>
<evidence type="ECO:0000259" key="10">
    <source>
        <dbReference type="Pfam" id="PF22572"/>
    </source>
</evidence>
<protein>
    <recommendedName>
        <fullName evidence="10">GPR158/179 extracellular domain-containing protein</fullName>
    </recommendedName>
</protein>
<keyword evidence="3" id="KW-1003">Cell membrane</keyword>
<keyword evidence="9" id="KW-0812">Transmembrane</keyword>
<feature type="transmembrane region" description="Helical" evidence="9">
    <location>
        <begin position="181"/>
        <end position="206"/>
    </location>
</feature>
<keyword evidence="7" id="KW-0325">Glycoprotein</keyword>
<dbReference type="InterPro" id="IPR043458">
    <property type="entry name" value="GPR158/179"/>
</dbReference>
<comment type="similarity">
    <text evidence="2">Belongs to the G-protein coupled receptor 3 family.</text>
</comment>
<keyword evidence="9" id="KW-1133">Transmembrane helix</keyword>
<name>A0AAW0X465_CHEQU</name>
<dbReference type="AlphaFoldDB" id="A0AAW0X465"/>
<feature type="non-terminal residue" evidence="11">
    <location>
        <position position="212"/>
    </location>
</feature>
<proteinExistence type="inferred from homology"/>
<sequence length="212" mass="23963">WNNTAHTERVEEEILSVTYEDGRWSKPYFDCGGGNIWMMTYTVPFFGYANGSYYFKGTSGIDIDLRRVDIDQCPLPPGSTALNIFANSDKCKKSTTKCVTIPGLGFRRGSYKCECRMGFYFPDTNSLNKYYNGSIIEEEYEKKIMGEITAYDEEGNFECLACAEGCETCEDASPCVVTLHWVMRAAILTLAVFNIASLPVIVVFTWKYSNLK</sequence>
<evidence type="ECO:0000256" key="4">
    <source>
        <dbReference type="ARBA" id="ARBA00022729"/>
    </source>
</evidence>
<keyword evidence="12" id="KW-1185">Reference proteome</keyword>
<keyword evidence="4" id="KW-0732">Signal</keyword>
<reference evidence="11 12" key="1">
    <citation type="journal article" date="2024" name="BMC Genomics">
        <title>Genome assembly of redclaw crayfish (Cherax quadricarinatus) provides insights into its immune adaptation and hypoxia tolerance.</title>
        <authorList>
            <person name="Liu Z."/>
            <person name="Zheng J."/>
            <person name="Li H."/>
            <person name="Fang K."/>
            <person name="Wang S."/>
            <person name="He J."/>
            <person name="Zhou D."/>
            <person name="Weng S."/>
            <person name="Chi M."/>
            <person name="Gu Z."/>
            <person name="He J."/>
            <person name="Li F."/>
            <person name="Wang M."/>
        </authorList>
    </citation>
    <scope>NUCLEOTIDE SEQUENCE [LARGE SCALE GENOMIC DNA]</scope>
    <source>
        <strain evidence="11">ZL_2023a</strain>
    </source>
</reference>
<feature type="non-terminal residue" evidence="11">
    <location>
        <position position="1"/>
    </location>
</feature>
<dbReference type="GO" id="GO:0004930">
    <property type="term" value="F:G protein-coupled receptor activity"/>
    <property type="evidence" value="ECO:0007669"/>
    <property type="project" value="UniProtKB-KW"/>
</dbReference>
<organism evidence="11 12">
    <name type="scientific">Cherax quadricarinatus</name>
    <name type="common">Australian red claw crayfish</name>
    <dbReference type="NCBI Taxonomy" id="27406"/>
    <lineage>
        <taxon>Eukaryota</taxon>
        <taxon>Metazoa</taxon>
        <taxon>Ecdysozoa</taxon>
        <taxon>Arthropoda</taxon>
        <taxon>Crustacea</taxon>
        <taxon>Multicrustacea</taxon>
        <taxon>Malacostraca</taxon>
        <taxon>Eumalacostraca</taxon>
        <taxon>Eucarida</taxon>
        <taxon>Decapoda</taxon>
        <taxon>Pleocyemata</taxon>
        <taxon>Astacidea</taxon>
        <taxon>Parastacoidea</taxon>
        <taxon>Parastacidae</taxon>
        <taxon>Cherax</taxon>
    </lineage>
</organism>
<keyword evidence="9" id="KW-0472">Membrane</keyword>
<comment type="caution">
    <text evidence="11">The sequence shown here is derived from an EMBL/GenBank/DDBJ whole genome shotgun (WGS) entry which is preliminary data.</text>
</comment>
<dbReference type="Gene3D" id="3.30.450.20">
    <property type="entry name" value="PAS domain"/>
    <property type="match status" value="1"/>
</dbReference>